<organism evidence="8 9">
    <name type="scientific">Phyllobacterium myrsinacearum</name>
    <dbReference type="NCBI Taxonomy" id="28101"/>
    <lineage>
        <taxon>Bacteria</taxon>
        <taxon>Pseudomonadati</taxon>
        <taxon>Pseudomonadota</taxon>
        <taxon>Alphaproteobacteria</taxon>
        <taxon>Hyphomicrobiales</taxon>
        <taxon>Phyllobacteriaceae</taxon>
        <taxon>Phyllobacterium</taxon>
    </lineage>
</organism>
<evidence type="ECO:0000313" key="8">
    <source>
        <dbReference type="EMBL" id="PRD51839.1"/>
    </source>
</evidence>
<dbReference type="OrthoDB" id="9800680at2"/>
<evidence type="ECO:0000256" key="2">
    <source>
        <dbReference type="ARBA" id="ARBA00001997"/>
    </source>
</evidence>
<comment type="subunit">
    <text evidence="7">Homodimer.</text>
</comment>
<evidence type="ECO:0000256" key="6">
    <source>
        <dbReference type="PIRSR" id="PIRSR600888-3"/>
    </source>
</evidence>
<evidence type="ECO:0000256" key="7">
    <source>
        <dbReference type="RuleBase" id="RU364069"/>
    </source>
</evidence>
<proteinExistence type="inferred from homology"/>
<evidence type="ECO:0000256" key="5">
    <source>
        <dbReference type="PIRSR" id="PIRSR600888-1"/>
    </source>
</evidence>
<comment type="catalytic activity">
    <reaction evidence="1 7">
        <text>dTDP-4-dehydro-6-deoxy-alpha-D-glucose = dTDP-4-dehydro-beta-L-rhamnose</text>
        <dbReference type="Rhea" id="RHEA:16969"/>
        <dbReference type="ChEBI" id="CHEBI:57649"/>
        <dbReference type="ChEBI" id="CHEBI:62830"/>
        <dbReference type="EC" id="5.1.3.13"/>
    </reaction>
</comment>
<keyword evidence="9" id="KW-1185">Reference proteome</keyword>
<comment type="similarity">
    <text evidence="7">Belongs to the dTDP-4-dehydrorhamnose 3,5-epimerase family.</text>
</comment>
<dbReference type="SUPFAM" id="SSF51182">
    <property type="entry name" value="RmlC-like cupins"/>
    <property type="match status" value="1"/>
</dbReference>
<evidence type="ECO:0000256" key="1">
    <source>
        <dbReference type="ARBA" id="ARBA00001298"/>
    </source>
</evidence>
<dbReference type="NCBIfam" id="TIGR01221">
    <property type="entry name" value="rmlC"/>
    <property type="match status" value="1"/>
</dbReference>
<dbReference type="GO" id="GO:0000271">
    <property type="term" value="P:polysaccharide biosynthetic process"/>
    <property type="evidence" value="ECO:0007669"/>
    <property type="project" value="TreeGrafter"/>
</dbReference>
<dbReference type="EC" id="5.1.3.13" evidence="3 7"/>
<feature type="site" description="Participates in a stacking interaction with the thymidine ring of dTDP-4-oxo-6-deoxyglucose" evidence="6">
    <location>
        <position position="138"/>
    </location>
</feature>
<dbReference type="CDD" id="cd00438">
    <property type="entry name" value="cupin_RmlC"/>
    <property type="match status" value="1"/>
</dbReference>
<comment type="function">
    <text evidence="2 7">Catalyzes the epimerization of the C3' and C5'positions of dTDP-6-deoxy-D-xylo-4-hexulose, forming dTDP-6-deoxy-L-lyxo-4-hexulose.</text>
</comment>
<dbReference type="PANTHER" id="PTHR21047:SF2">
    <property type="entry name" value="THYMIDINE DIPHOSPHO-4-KETO-RHAMNOSE 3,5-EPIMERASE"/>
    <property type="match status" value="1"/>
</dbReference>
<dbReference type="RefSeq" id="WP_105735424.1">
    <property type="nucleotide sequence ID" value="NZ_PVBT01000005.1"/>
</dbReference>
<evidence type="ECO:0000256" key="4">
    <source>
        <dbReference type="ARBA" id="ARBA00019595"/>
    </source>
</evidence>
<keyword evidence="7" id="KW-0413">Isomerase</keyword>
<feature type="active site" description="Proton acceptor" evidence="5">
    <location>
        <position position="62"/>
    </location>
</feature>
<dbReference type="Proteomes" id="UP000238563">
    <property type="component" value="Unassembled WGS sequence"/>
</dbReference>
<dbReference type="GO" id="GO:0019305">
    <property type="term" value="P:dTDP-rhamnose biosynthetic process"/>
    <property type="evidence" value="ECO:0007669"/>
    <property type="project" value="UniProtKB-UniRule"/>
</dbReference>
<gene>
    <name evidence="8" type="primary">rfbC</name>
    <name evidence="8" type="ORF">C5750_18040</name>
</gene>
<protein>
    <recommendedName>
        <fullName evidence="4 7">dTDP-4-dehydrorhamnose 3,5-epimerase</fullName>
        <ecNumber evidence="3 7">5.1.3.13</ecNumber>
    </recommendedName>
    <alternativeName>
        <fullName evidence="7">Thymidine diphospho-4-keto-rhamnose 3,5-epimerase</fullName>
    </alternativeName>
</protein>
<dbReference type="GO" id="GO:0005829">
    <property type="term" value="C:cytosol"/>
    <property type="evidence" value="ECO:0007669"/>
    <property type="project" value="TreeGrafter"/>
</dbReference>
<name>A0A2S9JGA2_9HYPH</name>
<feature type="active site" description="Proton donor" evidence="5">
    <location>
        <position position="132"/>
    </location>
</feature>
<comment type="pathway">
    <text evidence="7">Carbohydrate biosynthesis; dTDP-L-rhamnose biosynthesis.</text>
</comment>
<dbReference type="Pfam" id="PF00908">
    <property type="entry name" value="dTDP_sugar_isom"/>
    <property type="match status" value="1"/>
</dbReference>
<evidence type="ECO:0000313" key="9">
    <source>
        <dbReference type="Proteomes" id="UP000238563"/>
    </source>
</evidence>
<dbReference type="UniPathway" id="UPA00124"/>
<reference evidence="8 9" key="1">
    <citation type="submission" date="2018-02" db="EMBL/GenBank/DDBJ databases">
        <title>The draft genome of Phyllobacterium myrsinacearum DSM5892.</title>
        <authorList>
            <person name="Li L."/>
            <person name="Liu L."/>
            <person name="Zhang X."/>
            <person name="Wang T."/>
        </authorList>
    </citation>
    <scope>NUCLEOTIDE SEQUENCE [LARGE SCALE GENOMIC DNA]</scope>
    <source>
        <strain evidence="8 9">DSM 5892</strain>
    </source>
</reference>
<dbReference type="InterPro" id="IPR011051">
    <property type="entry name" value="RmlC_Cupin_sf"/>
</dbReference>
<dbReference type="Gene3D" id="2.60.120.10">
    <property type="entry name" value="Jelly Rolls"/>
    <property type="match status" value="1"/>
</dbReference>
<dbReference type="EMBL" id="PVBT01000005">
    <property type="protein sequence ID" value="PRD51839.1"/>
    <property type="molecule type" value="Genomic_DNA"/>
</dbReference>
<dbReference type="GO" id="GO:0008830">
    <property type="term" value="F:dTDP-4-dehydrorhamnose 3,5-epimerase activity"/>
    <property type="evidence" value="ECO:0007669"/>
    <property type="project" value="UniProtKB-UniRule"/>
</dbReference>
<comment type="caution">
    <text evidence="8">The sequence shown here is derived from an EMBL/GenBank/DDBJ whole genome shotgun (WGS) entry which is preliminary data.</text>
</comment>
<dbReference type="InterPro" id="IPR014710">
    <property type="entry name" value="RmlC-like_jellyroll"/>
</dbReference>
<dbReference type="PANTHER" id="PTHR21047">
    <property type="entry name" value="DTDP-6-DEOXY-D-GLUCOSE-3,5 EPIMERASE"/>
    <property type="match status" value="1"/>
</dbReference>
<evidence type="ECO:0000256" key="3">
    <source>
        <dbReference type="ARBA" id="ARBA00012098"/>
    </source>
</evidence>
<dbReference type="InterPro" id="IPR000888">
    <property type="entry name" value="RmlC-like"/>
</dbReference>
<sequence length="180" mass="20315">MRFTETELSGAWLVETLPHHDARGSFARTFCTQEFREHGLAAEFVQHSASHSLTMHTVRGMHFQKAPHAEVKLVSCIRGTIWDVIIDLRPDSRSYRRYAGFELSEGNHRQLYIPKGFAHGFQTLSDDAVVSYLISEFYHPAAADGVRFDDPAFAIDWPAPPAVLSEKDRSWPLLGAQLCS</sequence>
<accession>A0A2S9JGA2</accession>
<dbReference type="AlphaFoldDB" id="A0A2S9JGA2"/>